<dbReference type="EMBL" id="OX451736">
    <property type="protein sequence ID" value="CAI8586503.1"/>
    <property type="molecule type" value="Genomic_DNA"/>
</dbReference>
<evidence type="ECO:0000313" key="3">
    <source>
        <dbReference type="EMBL" id="CAI8586503.1"/>
    </source>
</evidence>
<gene>
    <name evidence="3" type="ORF">VFH_I257240</name>
</gene>
<evidence type="ECO:0000313" key="4">
    <source>
        <dbReference type="Proteomes" id="UP001157006"/>
    </source>
</evidence>
<keyword evidence="4" id="KW-1185">Reference proteome</keyword>
<feature type="signal peptide" evidence="2">
    <location>
        <begin position="1"/>
        <end position="27"/>
    </location>
</feature>
<reference evidence="3 4" key="1">
    <citation type="submission" date="2023-01" db="EMBL/GenBank/DDBJ databases">
        <authorList>
            <person name="Kreplak J."/>
        </authorList>
    </citation>
    <scope>NUCLEOTIDE SEQUENCE [LARGE SCALE GENOMIC DNA]</scope>
</reference>
<feature type="region of interest" description="Disordered" evidence="1">
    <location>
        <begin position="32"/>
        <end position="58"/>
    </location>
</feature>
<accession>A0AAV0YP81</accession>
<proteinExistence type="predicted"/>
<dbReference type="AlphaFoldDB" id="A0AAV0YP81"/>
<evidence type="ECO:0000256" key="1">
    <source>
        <dbReference type="SAM" id="MobiDB-lite"/>
    </source>
</evidence>
<name>A0AAV0YP81_VICFA</name>
<dbReference type="Proteomes" id="UP001157006">
    <property type="component" value="Chromosome 1L"/>
</dbReference>
<evidence type="ECO:0000256" key="2">
    <source>
        <dbReference type="SAM" id="SignalP"/>
    </source>
</evidence>
<organism evidence="3 4">
    <name type="scientific">Vicia faba</name>
    <name type="common">Broad bean</name>
    <name type="synonym">Faba vulgaris</name>
    <dbReference type="NCBI Taxonomy" id="3906"/>
    <lineage>
        <taxon>Eukaryota</taxon>
        <taxon>Viridiplantae</taxon>
        <taxon>Streptophyta</taxon>
        <taxon>Embryophyta</taxon>
        <taxon>Tracheophyta</taxon>
        <taxon>Spermatophyta</taxon>
        <taxon>Magnoliopsida</taxon>
        <taxon>eudicotyledons</taxon>
        <taxon>Gunneridae</taxon>
        <taxon>Pentapetalae</taxon>
        <taxon>rosids</taxon>
        <taxon>fabids</taxon>
        <taxon>Fabales</taxon>
        <taxon>Fabaceae</taxon>
        <taxon>Papilionoideae</taxon>
        <taxon>50 kb inversion clade</taxon>
        <taxon>NPAAA clade</taxon>
        <taxon>Hologalegina</taxon>
        <taxon>IRL clade</taxon>
        <taxon>Fabeae</taxon>
        <taxon>Vicia</taxon>
    </lineage>
</organism>
<keyword evidence="2" id="KW-0732">Signal</keyword>
<sequence>MAKYSKNVLVFCIGMLLVSLWCMKVNGHEHGHAHAHGKGSHGHQDIPVGCNSKNSDAGEQCTDEDDHLGLYADIDDTFKKIVGRKGEKHEIPFSADDDSPNVAHNNVDVLGH</sequence>
<protein>
    <submittedName>
        <fullName evidence="3">Uncharacterized protein</fullName>
    </submittedName>
</protein>
<feature type="chain" id="PRO_5043415507" evidence="2">
    <location>
        <begin position="28"/>
        <end position="112"/>
    </location>
</feature>
<feature type="region of interest" description="Disordered" evidence="1">
    <location>
        <begin position="90"/>
        <end position="112"/>
    </location>
</feature>